<comment type="caution">
    <text evidence="1">The sequence shown here is derived from an EMBL/GenBank/DDBJ whole genome shotgun (WGS) entry which is preliminary data.</text>
</comment>
<accession>A0ACC0GLQ1</accession>
<protein>
    <submittedName>
        <fullName evidence="1">U-box domain-containing protein 17</fullName>
    </submittedName>
</protein>
<organism evidence="1 2">
    <name type="scientific">Camellia lanceoleosa</name>
    <dbReference type="NCBI Taxonomy" id="1840588"/>
    <lineage>
        <taxon>Eukaryota</taxon>
        <taxon>Viridiplantae</taxon>
        <taxon>Streptophyta</taxon>
        <taxon>Embryophyta</taxon>
        <taxon>Tracheophyta</taxon>
        <taxon>Spermatophyta</taxon>
        <taxon>Magnoliopsida</taxon>
        <taxon>eudicotyledons</taxon>
        <taxon>Gunneridae</taxon>
        <taxon>Pentapetalae</taxon>
        <taxon>asterids</taxon>
        <taxon>Ericales</taxon>
        <taxon>Theaceae</taxon>
        <taxon>Camellia</taxon>
    </lineage>
</organism>
<gene>
    <name evidence="1" type="ORF">LOK49_LG08G02542</name>
</gene>
<dbReference type="Proteomes" id="UP001060215">
    <property type="component" value="Chromosome 9"/>
</dbReference>
<reference evidence="1 2" key="1">
    <citation type="journal article" date="2022" name="Plant J.">
        <title>Chromosome-level genome of Camellia lanceoleosa provides a valuable resource for understanding genome evolution and self-incompatibility.</title>
        <authorList>
            <person name="Gong W."/>
            <person name="Xiao S."/>
            <person name="Wang L."/>
            <person name="Liao Z."/>
            <person name="Chang Y."/>
            <person name="Mo W."/>
            <person name="Hu G."/>
            <person name="Li W."/>
            <person name="Zhao G."/>
            <person name="Zhu H."/>
            <person name="Hu X."/>
            <person name="Ji K."/>
            <person name="Xiang X."/>
            <person name="Song Q."/>
            <person name="Yuan D."/>
            <person name="Jin S."/>
            <person name="Zhang L."/>
        </authorList>
    </citation>
    <scope>NUCLEOTIDE SEQUENCE [LARGE SCALE GENOMIC DNA]</scope>
    <source>
        <strain evidence="1">SQ_2022a</strain>
    </source>
</reference>
<sequence>MASAAIVSLLRRRRSPSVEAFVAPVDLTKVALVETLALVSAKLIALFLGRALPFKRKNSRSLLHNHSISSHFHDFNQEISTLLDVFPLNELNLSDDIREQIELLQKQSRKSKLLIDKHDKT</sequence>
<name>A0ACC0GLQ1_9ERIC</name>
<keyword evidence="2" id="KW-1185">Reference proteome</keyword>
<evidence type="ECO:0000313" key="1">
    <source>
        <dbReference type="EMBL" id="KAI8002103.1"/>
    </source>
</evidence>
<proteinExistence type="predicted"/>
<dbReference type="EMBL" id="CM045766">
    <property type="protein sequence ID" value="KAI8002103.1"/>
    <property type="molecule type" value="Genomic_DNA"/>
</dbReference>
<evidence type="ECO:0000313" key="2">
    <source>
        <dbReference type="Proteomes" id="UP001060215"/>
    </source>
</evidence>